<evidence type="ECO:0000313" key="1">
    <source>
        <dbReference type="EMBL" id="PRD56122.1"/>
    </source>
</evidence>
<keyword evidence="2" id="KW-1185">Reference proteome</keyword>
<proteinExistence type="predicted"/>
<protein>
    <submittedName>
        <fullName evidence="1">Uncharacterized protein</fullName>
    </submittedName>
</protein>
<comment type="caution">
    <text evidence="1">The sequence shown here is derived from an EMBL/GenBank/DDBJ whole genome shotgun (WGS) entry which is preliminary data.</text>
</comment>
<dbReference type="Proteomes" id="UP000238642">
    <property type="component" value="Unassembled WGS sequence"/>
</dbReference>
<dbReference type="EMBL" id="PVBS01000001">
    <property type="protein sequence ID" value="PRD56122.1"/>
    <property type="molecule type" value="Genomic_DNA"/>
</dbReference>
<name>A0A2S9JS58_9SPHI</name>
<gene>
    <name evidence="1" type="ORF">C5749_02260</name>
</gene>
<accession>A0A2S9JS58</accession>
<dbReference type="AlphaFoldDB" id="A0A2S9JS58"/>
<sequence>MNPRCSYLHQAYKLQNMKRTLNIDVTSFYQTQFKRLKWALNDQTDNGTEIAIEDESTTDKSEIREAVEDHIDYIAAALPEGRLVSDYEAILSFDSQIEERQKEEFTTIFNEFNTRDESN</sequence>
<reference evidence="1 2" key="1">
    <citation type="submission" date="2018-02" db="EMBL/GenBank/DDBJ databases">
        <title>The draft genome of Sphingobacterium gobiense H7.</title>
        <authorList>
            <person name="Li L."/>
            <person name="Liu L."/>
            <person name="Zhang X."/>
            <person name="Wang T."/>
            <person name="Liang L."/>
        </authorList>
    </citation>
    <scope>NUCLEOTIDE SEQUENCE [LARGE SCALE GENOMIC DNA]</scope>
    <source>
        <strain evidence="1 2">ACCC 05757</strain>
    </source>
</reference>
<organism evidence="1 2">
    <name type="scientific">Sphingobacterium gobiense</name>
    <dbReference type="NCBI Taxonomy" id="1382456"/>
    <lineage>
        <taxon>Bacteria</taxon>
        <taxon>Pseudomonadati</taxon>
        <taxon>Bacteroidota</taxon>
        <taxon>Sphingobacteriia</taxon>
        <taxon>Sphingobacteriales</taxon>
        <taxon>Sphingobacteriaceae</taxon>
        <taxon>Sphingobacterium</taxon>
    </lineage>
</organism>
<evidence type="ECO:0000313" key="2">
    <source>
        <dbReference type="Proteomes" id="UP000238642"/>
    </source>
</evidence>